<accession>A0A892ZJ23</accession>
<keyword evidence="3" id="KW-1185">Reference proteome</keyword>
<proteinExistence type="predicted"/>
<keyword evidence="1" id="KW-0175">Coiled coil</keyword>
<dbReference type="EMBL" id="CP069798">
    <property type="protein sequence ID" value="QRQ83211.1"/>
    <property type="molecule type" value="Genomic_DNA"/>
</dbReference>
<dbReference type="KEGG" id="ptes:JQU52_00260"/>
<evidence type="ECO:0000256" key="1">
    <source>
        <dbReference type="SAM" id="Coils"/>
    </source>
</evidence>
<dbReference type="AlphaFoldDB" id="A0A892ZJ23"/>
<dbReference type="Proteomes" id="UP000653156">
    <property type="component" value="Chromosome"/>
</dbReference>
<reference evidence="2" key="1">
    <citation type="submission" date="2021-02" db="EMBL/GenBank/DDBJ databases">
        <title>Neisseriaceae sp. 26B isolated from the cloaca of a Common Toad-headed Turtle (Mesoclemmys nasuta).</title>
        <authorList>
            <person name="Spergser J."/>
            <person name="Busse H.-J."/>
        </authorList>
    </citation>
    <scope>NUCLEOTIDE SEQUENCE</scope>
    <source>
        <strain evidence="2">26B</strain>
    </source>
</reference>
<sequence length="85" mass="9926">MRSWIKRHEADMADNGQAVNDARRIKQLEKENKELQRANVTSRRFCHAFALFLSYQVTKIKQKITAPQFFKALLNPNSKGFNFAI</sequence>
<protein>
    <recommendedName>
        <fullName evidence="4">Transposase</fullName>
    </recommendedName>
</protein>
<evidence type="ECO:0008006" key="4">
    <source>
        <dbReference type="Google" id="ProtNLM"/>
    </source>
</evidence>
<feature type="coiled-coil region" evidence="1">
    <location>
        <begin position="18"/>
        <end position="45"/>
    </location>
</feature>
<evidence type="ECO:0000313" key="3">
    <source>
        <dbReference type="Proteomes" id="UP000653156"/>
    </source>
</evidence>
<evidence type="ECO:0000313" key="2">
    <source>
        <dbReference type="EMBL" id="QRQ83211.1"/>
    </source>
</evidence>
<organism evidence="2 3">
    <name type="scientific">Paralysiella testudinis</name>
    <dbReference type="NCBI Taxonomy" id="2809020"/>
    <lineage>
        <taxon>Bacteria</taxon>
        <taxon>Pseudomonadati</taxon>
        <taxon>Pseudomonadota</taxon>
        <taxon>Betaproteobacteria</taxon>
        <taxon>Neisseriales</taxon>
        <taxon>Neisseriaceae</taxon>
        <taxon>Paralysiella</taxon>
    </lineage>
</organism>
<gene>
    <name evidence="2" type="ORF">JQU52_00260</name>
</gene>
<name>A0A892ZJ23_9NEIS</name>